<keyword evidence="4" id="KW-0325">Glycoprotein</keyword>
<keyword evidence="9" id="KW-1185">Reference proteome</keyword>
<dbReference type="Gene3D" id="3.20.20.80">
    <property type="entry name" value="Glycosidases"/>
    <property type="match status" value="1"/>
</dbReference>
<reference evidence="8" key="2">
    <citation type="submission" date="2022-06" db="UniProtKB">
        <authorList>
            <consortium name="EnsemblMetazoa"/>
        </authorList>
    </citation>
    <scope>IDENTIFICATION</scope>
    <source>
        <strain evidence="8">p50T (Dazao)</strain>
    </source>
</reference>
<dbReference type="SUPFAM" id="SSF51445">
    <property type="entry name" value="(Trans)glycosidases"/>
    <property type="match status" value="1"/>
</dbReference>
<dbReference type="EnsemblMetazoa" id="XM_021347984.2">
    <property type="protein sequence ID" value="XP_021203659.2"/>
    <property type="gene ID" value="LOC101737396"/>
</dbReference>
<evidence type="ECO:0000313" key="9">
    <source>
        <dbReference type="Proteomes" id="UP000005204"/>
    </source>
</evidence>
<evidence type="ECO:0000256" key="6">
    <source>
        <dbReference type="RuleBase" id="RU003690"/>
    </source>
</evidence>
<sequence length="499" mass="57878">MFAAYVLCLLIQPIWGCHEMCFPSSFKFGASTSSYQIEGSWNVSDKAPSIWDHFIHTQPHKIEDYSNGDVACDSYNQYLKDIEMADHLGLDYYRFSISWPRLLPEGFCTKISKDGKQYYDNLINGLLKKGVQPLVTLYHWDLPQKLQDLGGWANPEMSEWFADYADVVFSLYGDRVKLWITINEPVLICDFTYNSGPHAPGIDEPELGPYLCTKTVLMAHAKAYHIYNKKYKPLYKGKVSIANNVVYFGAKTDDDKEITDLCNQYSYGRYLHPVFSKRGGWPPSLVMFMNKISAEGGHPRSRLPSLSKREIELIRGTYDFFGLNYYTSRLVRKARANETSEKSPRKLLESRAIFEHYPNSTEGYPEPFSSYPEGLRNTINWVRKNYGEQNIIITENGYSSFEDDLNDYKRIAYIEKHLEQILLSIHEDGAKIFGYCYWSLMDNFEWTSGYTPKFGLYKVDFTDKNRKRTPRISSQYYSHVIKSRSIDSKKFISKSEDTL</sequence>
<accession>A0A8R2DLZ8</accession>
<comment type="similarity">
    <text evidence="1 6">Belongs to the glycosyl hydrolase 1 family.</text>
</comment>
<dbReference type="PANTHER" id="PTHR10353:SF36">
    <property type="entry name" value="LP05116P"/>
    <property type="match status" value="1"/>
</dbReference>
<proteinExistence type="inferred from homology"/>
<dbReference type="PRINTS" id="PR00131">
    <property type="entry name" value="GLHYDRLASE1"/>
</dbReference>
<dbReference type="AlphaFoldDB" id="A0A8R2DLZ8"/>
<dbReference type="PANTHER" id="PTHR10353">
    <property type="entry name" value="GLYCOSYL HYDROLASE"/>
    <property type="match status" value="1"/>
</dbReference>
<dbReference type="InterPro" id="IPR017853">
    <property type="entry name" value="GH"/>
</dbReference>
<feature type="signal peptide" evidence="7">
    <location>
        <begin position="1"/>
        <end position="16"/>
    </location>
</feature>
<dbReference type="GO" id="GO:0005975">
    <property type="term" value="P:carbohydrate metabolic process"/>
    <property type="evidence" value="ECO:0007669"/>
    <property type="project" value="InterPro"/>
</dbReference>
<evidence type="ECO:0000313" key="8">
    <source>
        <dbReference type="EnsemblMetazoa" id="XP_021203659.2"/>
    </source>
</evidence>
<dbReference type="KEGG" id="bmor:101737396"/>
<evidence type="ECO:0000256" key="5">
    <source>
        <dbReference type="ARBA" id="ARBA00023295"/>
    </source>
</evidence>
<dbReference type="FunFam" id="3.20.20.80:FF:000013">
    <property type="entry name" value="lactase-phlorizin hydrolase"/>
    <property type="match status" value="1"/>
</dbReference>
<dbReference type="InterPro" id="IPR001360">
    <property type="entry name" value="Glyco_hydro_1"/>
</dbReference>
<dbReference type="GeneID" id="101737396"/>
<reference evidence="9" key="1">
    <citation type="journal article" date="2008" name="Insect Biochem. Mol. Biol.">
        <title>The genome of a lepidopteran model insect, the silkworm Bombyx mori.</title>
        <authorList>
            <consortium name="International Silkworm Genome Consortium"/>
        </authorList>
    </citation>
    <scope>NUCLEOTIDE SEQUENCE [LARGE SCALE GENOMIC DNA]</scope>
    <source>
        <strain evidence="9">p50T</strain>
    </source>
</reference>
<comment type="subunit">
    <text evidence="2">Homodimer.</text>
</comment>
<name>A0A8R2DLZ8_BOMMO</name>
<evidence type="ECO:0000256" key="2">
    <source>
        <dbReference type="ARBA" id="ARBA00011738"/>
    </source>
</evidence>
<evidence type="ECO:0008006" key="10">
    <source>
        <dbReference type="Google" id="ProtNLM"/>
    </source>
</evidence>
<evidence type="ECO:0000256" key="4">
    <source>
        <dbReference type="ARBA" id="ARBA00023180"/>
    </source>
</evidence>
<evidence type="ECO:0000256" key="7">
    <source>
        <dbReference type="SAM" id="SignalP"/>
    </source>
</evidence>
<evidence type="ECO:0000256" key="3">
    <source>
        <dbReference type="ARBA" id="ARBA00022801"/>
    </source>
</evidence>
<keyword evidence="7" id="KW-0732">Signal</keyword>
<protein>
    <recommendedName>
        <fullName evidence="10">Myrosinase 1-like</fullName>
    </recommendedName>
</protein>
<feature type="chain" id="PRO_5035761660" description="Myrosinase 1-like" evidence="7">
    <location>
        <begin position="17"/>
        <end position="499"/>
    </location>
</feature>
<dbReference type="Proteomes" id="UP000005204">
    <property type="component" value="Unassembled WGS sequence"/>
</dbReference>
<evidence type="ECO:0000256" key="1">
    <source>
        <dbReference type="ARBA" id="ARBA00010838"/>
    </source>
</evidence>
<dbReference type="PROSITE" id="PS00653">
    <property type="entry name" value="GLYCOSYL_HYDROL_F1_2"/>
    <property type="match status" value="1"/>
</dbReference>
<organism evidence="8 9">
    <name type="scientific">Bombyx mori</name>
    <name type="common">Silk moth</name>
    <dbReference type="NCBI Taxonomy" id="7091"/>
    <lineage>
        <taxon>Eukaryota</taxon>
        <taxon>Metazoa</taxon>
        <taxon>Ecdysozoa</taxon>
        <taxon>Arthropoda</taxon>
        <taxon>Hexapoda</taxon>
        <taxon>Insecta</taxon>
        <taxon>Pterygota</taxon>
        <taxon>Neoptera</taxon>
        <taxon>Endopterygota</taxon>
        <taxon>Lepidoptera</taxon>
        <taxon>Glossata</taxon>
        <taxon>Ditrysia</taxon>
        <taxon>Bombycoidea</taxon>
        <taxon>Bombycidae</taxon>
        <taxon>Bombycinae</taxon>
        <taxon>Bombyx</taxon>
    </lineage>
</organism>
<dbReference type="Pfam" id="PF00232">
    <property type="entry name" value="Glyco_hydro_1"/>
    <property type="match status" value="1"/>
</dbReference>
<dbReference type="InterPro" id="IPR033132">
    <property type="entry name" value="GH_1_N_CS"/>
</dbReference>
<keyword evidence="5" id="KW-0326">Glycosidase</keyword>
<dbReference type="RefSeq" id="XP_021203659.2">
    <property type="nucleotide sequence ID" value="XM_021347984.3"/>
</dbReference>
<dbReference type="GO" id="GO:0008422">
    <property type="term" value="F:beta-glucosidase activity"/>
    <property type="evidence" value="ECO:0007669"/>
    <property type="project" value="TreeGrafter"/>
</dbReference>
<keyword evidence="3" id="KW-0378">Hydrolase</keyword>